<reference evidence="6 7" key="1">
    <citation type="submission" date="2024-05" db="EMBL/GenBank/DDBJ databases">
        <title>Genome sequencing and assembly of Indian major carp, Cirrhinus mrigala (Hamilton, 1822).</title>
        <authorList>
            <person name="Mohindra V."/>
            <person name="Chowdhury L.M."/>
            <person name="Lal K."/>
            <person name="Jena J.K."/>
        </authorList>
    </citation>
    <scope>NUCLEOTIDE SEQUENCE [LARGE SCALE GENOMIC DNA]</scope>
    <source>
        <strain evidence="6">CM1030</strain>
        <tissue evidence="6">Blood</tissue>
    </source>
</reference>
<evidence type="ECO:0000259" key="5">
    <source>
        <dbReference type="SMART" id="SM00765"/>
    </source>
</evidence>
<comment type="subcellular location">
    <subcellularLocation>
        <location evidence="1">Membrane</location>
    </subcellularLocation>
</comment>
<keyword evidence="4" id="KW-0325">Glycoprotein</keyword>
<evidence type="ECO:0000256" key="1">
    <source>
        <dbReference type="ARBA" id="ARBA00004370"/>
    </source>
</evidence>
<evidence type="ECO:0000256" key="2">
    <source>
        <dbReference type="ARBA" id="ARBA00022729"/>
    </source>
</evidence>
<dbReference type="Proteomes" id="UP001529510">
    <property type="component" value="Unassembled WGS sequence"/>
</dbReference>
<dbReference type="InterPro" id="IPR011106">
    <property type="entry name" value="MANSC_N"/>
</dbReference>
<comment type="caution">
    <text evidence="6">The sequence shown here is derived from an EMBL/GenBank/DDBJ whole genome shotgun (WGS) entry which is preliminary data.</text>
</comment>
<feature type="non-terminal residue" evidence="6">
    <location>
        <position position="1"/>
    </location>
</feature>
<dbReference type="SMART" id="SM00765">
    <property type="entry name" value="MANEC"/>
    <property type="match status" value="1"/>
</dbReference>
<dbReference type="InterPro" id="IPR013980">
    <property type="entry name" value="MANSC_dom"/>
</dbReference>
<dbReference type="GO" id="GO:0016020">
    <property type="term" value="C:membrane"/>
    <property type="evidence" value="ECO:0007669"/>
    <property type="project" value="UniProtKB-SubCell"/>
</dbReference>
<keyword evidence="7" id="KW-1185">Reference proteome</keyword>
<evidence type="ECO:0000313" key="7">
    <source>
        <dbReference type="Proteomes" id="UP001529510"/>
    </source>
</evidence>
<sequence>STAERLASAQDPCVQHFKTGRKNFVLDTEESIEDGAVFLANPSVAHTDEDPKCNLALIEDGHETGSNNSCFLFNCLYKQKYVCRFIQKRG</sequence>
<evidence type="ECO:0000313" key="6">
    <source>
        <dbReference type="EMBL" id="KAL0163829.1"/>
    </source>
</evidence>
<keyword evidence="2" id="KW-0732">Signal</keyword>
<dbReference type="PANTHER" id="PTHR46750:SF1">
    <property type="entry name" value="KUNITZ-TYPE PROTEASE INHIBITOR 1"/>
    <property type="match status" value="1"/>
</dbReference>
<feature type="domain" description="Seven cysteines N-terminal" evidence="5">
    <location>
        <begin position="8"/>
        <end position="90"/>
    </location>
</feature>
<gene>
    <name evidence="6" type="ORF">M9458_039582</name>
</gene>
<name>A0ABD0NPF9_CIRMR</name>
<proteinExistence type="predicted"/>
<protein>
    <recommendedName>
        <fullName evidence="5">Seven cysteines N-terminal domain-containing protein</fullName>
    </recommendedName>
</protein>
<feature type="non-terminal residue" evidence="6">
    <location>
        <position position="90"/>
    </location>
</feature>
<evidence type="ECO:0000256" key="3">
    <source>
        <dbReference type="ARBA" id="ARBA00023136"/>
    </source>
</evidence>
<dbReference type="EMBL" id="JAMKFB020000020">
    <property type="protein sequence ID" value="KAL0163829.1"/>
    <property type="molecule type" value="Genomic_DNA"/>
</dbReference>
<organism evidence="6 7">
    <name type="scientific">Cirrhinus mrigala</name>
    <name type="common">Mrigala</name>
    <dbReference type="NCBI Taxonomy" id="683832"/>
    <lineage>
        <taxon>Eukaryota</taxon>
        <taxon>Metazoa</taxon>
        <taxon>Chordata</taxon>
        <taxon>Craniata</taxon>
        <taxon>Vertebrata</taxon>
        <taxon>Euteleostomi</taxon>
        <taxon>Actinopterygii</taxon>
        <taxon>Neopterygii</taxon>
        <taxon>Teleostei</taxon>
        <taxon>Ostariophysi</taxon>
        <taxon>Cypriniformes</taxon>
        <taxon>Cyprinidae</taxon>
        <taxon>Labeoninae</taxon>
        <taxon>Labeonini</taxon>
        <taxon>Cirrhinus</taxon>
    </lineage>
</organism>
<dbReference type="AlphaFoldDB" id="A0ABD0NPF9"/>
<dbReference type="PANTHER" id="PTHR46750">
    <property type="entry name" value="KUNITZ-TYPE PROTEASE INHIBITOR 1"/>
    <property type="match status" value="1"/>
</dbReference>
<accession>A0ABD0NPF9</accession>
<evidence type="ECO:0000256" key="4">
    <source>
        <dbReference type="ARBA" id="ARBA00023180"/>
    </source>
</evidence>
<dbReference type="Pfam" id="PF07502">
    <property type="entry name" value="MANEC"/>
    <property type="match status" value="1"/>
</dbReference>
<keyword evidence="3" id="KW-0472">Membrane</keyword>